<comment type="caution">
    <text evidence="2">The sequence shown here is derived from an EMBL/GenBank/DDBJ whole genome shotgun (WGS) entry which is preliminary data.</text>
</comment>
<proteinExistence type="predicted"/>
<dbReference type="EMBL" id="SDMP01000003">
    <property type="protein sequence ID" value="RYR66591.1"/>
    <property type="molecule type" value="Genomic_DNA"/>
</dbReference>
<name>A0A445DU11_ARAHY</name>
<organism evidence="2 3">
    <name type="scientific">Arachis hypogaea</name>
    <name type="common">Peanut</name>
    <dbReference type="NCBI Taxonomy" id="3818"/>
    <lineage>
        <taxon>Eukaryota</taxon>
        <taxon>Viridiplantae</taxon>
        <taxon>Streptophyta</taxon>
        <taxon>Embryophyta</taxon>
        <taxon>Tracheophyta</taxon>
        <taxon>Spermatophyta</taxon>
        <taxon>Magnoliopsida</taxon>
        <taxon>eudicotyledons</taxon>
        <taxon>Gunneridae</taxon>
        <taxon>Pentapetalae</taxon>
        <taxon>rosids</taxon>
        <taxon>fabids</taxon>
        <taxon>Fabales</taxon>
        <taxon>Fabaceae</taxon>
        <taxon>Papilionoideae</taxon>
        <taxon>50 kb inversion clade</taxon>
        <taxon>dalbergioids sensu lato</taxon>
        <taxon>Dalbergieae</taxon>
        <taxon>Pterocarpus clade</taxon>
        <taxon>Arachis</taxon>
    </lineage>
</organism>
<dbReference type="AlphaFoldDB" id="A0A445DU11"/>
<sequence>MRSPIRTAWKCDYPVKSFYGCSGYGTSRRCSLFHWYDPEPPTRYSDVIRKLLKTNEGIRNENMELKKKRQELLDEALVQRKVTMEHSSAALELPRDVWLVIAIKVASNSIENL</sequence>
<accession>A0A445DU11</accession>
<keyword evidence="3" id="KW-1185">Reference proteome</keyword>
<evidence type="ECO:0000256" key="1">
    <source>
        <dbReference type="SAM" id="Coils"/>
    </source>
</evidence>
<dbReference type="Proteomes" id="UP000289738">
    <property type="component" value="Chromosome A03"/>
</dbReference>
<protein>
    <submittedName>
        <fullName evidence="2">Uncharacterized protein</fullName>
    </submittedName>
</protein>
<feature type="coiled-coil region" evidence="1">
    <location>
        <begin position="48"/>
        <end position="75"/>
    </location>
</feature>
<gene>
    <name evidence="2" type="ORF">Ahy_A03g012611</name>
</gene>
<evidence type="ECO:0000313" key="2">
    <source>
        <dbReference type="EMBL" id="RYR66591.1"/>
    </source>
</evidence>
<evidence type="ECO:0000313" key="3">
    <source>
        <dbReference type="Proteomes" id="UP000289738"/>
    </source>
</evidence>
<reference evidence="2 3" key="1">
    <citation type="submission" date="2019-01" db="EMBL/GenBank/DDBJ databases">
        <title>Sequencing of cultivated peanut Arachis hypogaea provides insights into genome evolution and oil improvement.</title>
        <authorList>
            <person name="Chen X."/>
        </authorList>
    </citation>
    <scope>NUCLEOTIDE SEQUENCE [LARGE SCALE GENOMIC DNA]</scope>
    <source>
        <strain evidence="3">cv. Fuhuasheng</strain>
        <tissue evidence="2">Leaves</tissue>
    </source>
</reference>
<keyword evidence="1" id="KW-0175">Coiled coil</keyword>